<feature type="compositionally biased region" description="Polar residues" evidence="1">
    <location>
        <begin position="162"/>
        <end position="184"/>
    </location>
</feature>
<name>A0A1R3FVC9_COCAP</name>
<feature type="compositionally biased region" description="Basic and acidic residues" evidence="1">
    <location>
        <begin position="9"/>
        <end position="20"/>
    </location>
</feature>
<feature type="region of interest" description="Disordered" evidence="1">
    <location>
        <begin position="208"/>
        <end position="228"/>
    </location>
</feature>
<reference evidence="2 3" key="1">
    <citation type="submission" date="2013-09" db="EMBL/GenBank/DDBJ databases">
        <title>Corchorus capsularis genome sequencing.</title>
        <authorList>
            <person name="Alam M."/>
            <person name="Haque M.S."/>
            <person name="Islam M.S."/>
            <person name="Emdad E.M."/>
            <person name="Islam M.M."/>
            <person name="Ahmed B."/>
            <person name="Halim A."/>
            <person name="Hossen Q.M.M."/>
            <person name="Hossain M.Z."/>
            <person name="Ahmed R."/>
            <person name="Khan M.M."/>
            <person name="Islam R."/>
            <person name="Rashid M.M."/>
            <person name="Khan S.A."/>
            <person name="Rahman M.S."/>
            <person name="Alam M."/>
        </authorList>
    </citation>
    <scope>NUCLEOTIDE SEQUENCE [LARGE SCALE GENOMIC DNA]</scope>
    <source>
        <strain evidence="3">cv. CVL-1</strain>
        <tissue evidence="2">Whole seedling</tissue>
    </source>
</reference>
<protein>
    <recommendedName>
        <fullName evidence="4">Retrotransposon gag protein</fullName>
    </recommendedName>
</protein>
<dbReference type="AlphaFoldDB" id="A0A1R3FVC9"/>
<evidence type="ECO:0000256" key="1">
    <source>
        <dbReference type="SAM" id="MobiDB-lite"/>
    </source>
</evidence>
<keyword evidence="3" id="KW-1185">Reference proteome</keyword>
<accession>A0A1R3FVC9</accession>
<sequence length="251" mass="28669">MEAITSLNRIEKEEGDRPRDVLTNGDFPLTKDETKGSKKIINVYECESEDFGECWERFKEACEDCPEYSFNDEGLLQYFHESLKILGKRVMGALCQGSYLGNNPREMIKRLESMANVASGGSMMDQTTKEARVLINDLARDIYSSKDVDSTNRGLEEKDTSQDPLRSPSETPNTQQSAILGTSTLKDDINAQPLKEETTEAIEIDKMDEHHKQYKKGHEDQLKTKTPFDRIVEERRNPSNSYWPIRITSNT</sequence>
<dbReference type="OrthoDB" id="10537127at2759"/>
<evidence type="ECO:0000313" key="3">
    <source>
        <dbReference type="Proteomes" id="UP000188268"/>
    </source>
</evidence>
<evidence type="ECO:0008006" key="4">
    <source>
        <dbReference type="Google" id="ProtNLM"/>
    </source>
</evidence>
<gene>
    <name evidence="2" type="ORF">CCACVL1_30799</name>
</gene>
<dbReference type="Gramene" id="OMO49807">
    <property type="protein sequence ID" value="OMO49807"/>
    <property type="gene ID" value="CCACVL1_30799"/>
</dbReference>
<feature type="compositionally biased region" description="Basic and acidic residues" evidence="1">
    <location>
        <begin position="148"/>
        <end position="161"/>
    </location>
</feature>
<dbReference type="Proteomes" id="UP000188268">
    <property type="component" value="Unassembled WGS sequence"/>
</dbReference>
<proteinExistence type="predicted"/>
<feature type="region of interest" description="Disordered" evidence="1">
    <location>
        <begin position="148"/>
        <end position="191"/>
    </location>
</feature>
<organism evidence="2 3">
    <name type="scientific">Corchorus capsularis</name>
    <name type="common">Jute</name>
    <dbReference type="NCBI Taxonomy" id="210143"/>
    <lineage>
        <taxon>Eukaryota</taxon>
        <taxon>Viridiplantae</taxon>
        <taxon>Streptophyta</taxon>
        <taxon>Embryophyta</taxon>
        <taxon>Tracheophyta</taxon>
        <taxon>Spermatophyta</taxon>
        <taxon>Magnoliopsida</taxon>
        <taxon>eudicotyledons</taxon>
        <taxon>Gunneridae</taxon>
        <taxon>Pentapetalae</taxon>
        <taxon>rosids</taxon>
        <taxon>malvids</taxon>
        <taxon>Malvales</taxon>
        <taxon>Malvaceae</taxon>
        <taxon>Grewioideae</taxon>
        <taxon>Apeibeae</taxon>
        <taxon>Corchorus</taxon>
    </lineage>
</organism>
<evidence type="ECO:0000313" key="2">
    <source>
        <dbReference type="EMBL" id="OMO49807.1"/>
    </source>
</evidence>
<comment type="caution">
    <text evidence="2">The sequence shown here is derived from an EMBL/GenBank/DDBJ whole genome shotgun (WGS) entry which is preliminary data.</text>
</comment>
<feature type="region of interest" description="Disordered" evidence="1">
    <location>
        <begin position="1"/>
        <end position="27"/>
    </location>
</feature>
<dbReference type="EMBL" id="AWWV01016375">
    <property type="protein sequence ID" value="OMO49807.1"/>
    <property type="molecule type" value="Genomic_DNA"/>
</dbReference>